<proteinExistence type="predicted"/>
<evidence type="ECO:0000313" key="1">
    <source>
        <dbReference type="EMBL" id="KAK7279852.1"/>
    </source>
</evidence>
<dbReference type="Proteomes" id="UP001359559">
    <property type="component" value="Unassembled WGS sequence"/>
</dbReference>
<accession>A0AAN9FNS1</accession>
<comment type="caution">
    <text evidence="1">The sequence shown here is derived from an EMBL/GenBank/DDBJ whole genome shotgun (WGS) entry which is preliminary data.</text>
</comment>
<protein>
    <submittedName>
        <fullName evidence="1">Uncharacterized protein</fullName>
    </submittedName>
</protein>
<dbReference type="AlphaFoldDB" id="A0AAN9FNS1"/>
<name>A0AAN9FNS1_CLITE</name>
<organism evidence="1 2">
    <name type="scientific">Clitoria ternatea</name>
    <name type="common">Butterfly pea</name>
    <dbReference type="NCBI Taxonomy" id="43366"/>
    <lineage>
        <taxon>Eukaryota</taxon>
        <taxon>Viridiplantae</taxon>
        <taxon>Streptophyta</taxon>
        <taxon>Embryophyta</taxon>
        <taxon>Tracheophyta</taxon>
        <taxon>Spermatophyta</taxon>
        <taxon>Magnoliopsida</taxon>
        <taxon>eudicotyledons</taxon>
        <taxon>Gunneridae</taxon>
        <taxon>Pentapetalae</taxon>
        <taxon>rosids</taxon>
        <taxon>fabids</taxon>
        <taxon>Fabales</taxon>
        <taxon>Fabaceae</taxon>
        <taxon>Papilionoideae</taxon>
        <taxon>50 kb inversion clade</taxon>
        <taxon>NPAAA clade</taxon>
        <taxon>indigoferoid/millettioid clade</taxon>
        <taxon>Phaseoleae</taxon>
        <taxon>Clitoria</taxon>
    </lineage>
</organism>
<dbReference type="EMBL" id="JAYKXN010000006">
    <property type="protein sequence ID" value="KAK7279852.1"/>
    <property type="molecule type" value="Genomic_DNA"/>
</dbReference>
<evidence type="ECO:0000313" key="2">
    <source>
        <dbReference type="Proteomes" id="UP001359559"/>
    </source>
</evidence>
<sequence length="84" mass="9582">MQSVTCCCRCRHLDFINNDEAYNSLKWYVNIGIQTALPRERTTHLQQHGIGWEQRNVGLHGMLYGTQLYGISGQNEKPADSGTR</sequence>
<gene>
    <name evidence="1" type="ORF">RJT34_24911</name>
</gene>
<reference evidence="1 2" key="1">
    <citation type="submission" date="2024-01" db="EMBL/GenBank/DDBJ databases">
        <title>The genomes of 5 underutilized Papilionoideae crops provide insights into root nodulation and disease resistance.</title>
        <authorList>
            <person name="Yuan L."/>
        </authorList>
    </citation>
    <scope>NUCLEOTIDE SEQUENCE [LARGE SCALE GENOMIC DNA]</scope>
    <source>
        <strain evidence="1">LY-2023</strain>
        <tissue evidence="1">Leaf</tissue>
    </source>
</reference>
<keyword evidence="2" id="KW-1185">Reference proteome</keyword>